<keyword evidence="5" id="KW-0732">Signal</keyword>
<evidence type="ECO:0000256" key="2">
    <source>
        <dbReference type="ARBA" id="ARBA00022630"/>
    </source>
</evidence>
<dbReference type="GO" id="GO:0071949">
    <property type="term" value="F:FAD binding"/>
    <property type="evidence" value="ECO:0007669"/>
    <property type="project" value="InterPro"/>
</dbReference>
<keyword evidence="2" id="KW-0285">Flavoprotein</keyword>
<dbReference type="InterPro" id="IPR016166">
    <property type="entry name" value="FAD-bd_PCMH"/>
</dbReference>
<dbReference type="AlphaFoldDB" id="A0A8H4CQU2"/>
<evidence type="ECO:0000256" key="5">
    <source>
        <dbReference type="SAM" id="SignalP"/>
    </source>
</evidence>
<dbReference type="InterPro" id="IPR050416">
    <property type="entry name" value="FAD-linked_Oxidoreductase"/>
</dbReference>
<dbReference type="Pfam" id="PF01565">
    <property type="entry name" value="FAD_binding_4"/>
    <property type="match status" value="1"/>
</dbReference>
<evidence type="ECO:0000256" key="4">
    <source>
        <dbReference type="ARBA" id="ARBA00023002"/>
    </source>
</evidence>
<dbReference type="Proteomes" id="UP000613401">
    <property type="component" value="Unassembled WGS sequence"/>
</dbReference>
<sequence>MGLSSIVSGYLFLTGFAVGQIEVGFQSHTRQAPPASGYPSPGFSNSRLTLIHSQCDAVIAAGLSDRVFFPLDQEYNSSVTSYWSGSAASLRPWCIVKPESAEEVSKAFSALVKTSPAGNWDIAVRGGGHSHFPSNIVAEGVTIDLSRMNSTVYKNCSVSSDSSNSLLSCGKNSTSEKGTLSIGPGARWAGVYEEVEKHGDLTVTGGRGGNVGVSGLTLGGGASYHTGYRGFACDDVKNYEVVLADGTIVNANAGENPDLYKALKGGSNNFGIVTRFDMQTFASAPGGLYGGLIFMDYVYRDTVMKQFVRLIDINEQHPEDTEVVTFTYSGEGPPMIAIVAINTAGVSNSTSFAPLSTLPTILDDRKRKTYGTAITDHIAVGGPRSAWFSICFQNDIEVMNKMAGLYDQLLVDLKAVIPSPDLGVAFVSQPLPKYFATTGSGNNVLGLDTSLTHDSIIWLGQVNTRTAEQESLAQAKLAAVTAELEAFAEAIGKSTSWRYLNYVNPAQDPIKTYGEENVKFLKEVAAKYDPTGVFQTRVPGGFKISKVFL</sequence>
<feature type="signal peptide" evidence="5">
    <location>
        <begin position="1"/>
        <end position="19"/>
    </location>
</feature>
<dbReference type="RefSeq" id="XP_045267627.1">
    <property type="nucleotide sequence ID" value="XM_045406335.1"/>
</dbReference>
<protein>
    <submittedName>
        <fullName evidence="7">Putative FAD-linked oxidoreductase</fullName>
    </submittedName>
</protein>
<dbReference type="SUPFAM" id="SSF56176">
    <property type="entry name" value="FAD-binding/transporter-associated domain-like"/>
    <property type="match status" value="1"/>
</dbReference>
<name>A0A8H4CQU2_COLGL</name>
<keyword evidence="8" id="KW-1185">Reference proteome</keyword>
<dbReference type="Gene3D" id="3.30.465.10">
    <property type="match status" value="1"/>
</dbReference>
<dbReference type="InterPro" id="IPR016169">
    <property type="entry name" value="FAD-bd_PCMH_sub2"/>
</dbReference>
<keyword evidence="3" id="KW-0274">FAD</keyword>
<dbReference type="GeneID" id="69013477"/>
<comment type="caution">
    <text evidence="7">The sequence shown here is derived from an EMBL/GenBank/DDBJ whole genome shotgun (WGS) entry which is preliminary data.</text>
</comment>
<evidence type="ECO:0000256" key="1">
    <source>
        <dbReference type="ARBA" id="ARBA00005466"/>
    </source>
</evidence>
<reference evidence="7" key="2">
    <citation type="submission" date="2020-03" db="EMBL/GenBank/DDBJ databases">
        <authorList>
            <person name="Fu F.-F."/>
            <person name="Chen J."/>
        </authorList>
    </citation>
    <scope>NUCLEOTIDE SEQUENCE</scope>
    <source>
        <strain evidence="7">Lc1</strain>
    </source>
</reference>
<dbReference type="EMBL" id="WVTB01000019">
    <property type="protein sequence ID" value="KAF3808468.1"/>
    <property type="molecule type" value="Genomic_DNA"/>
</dbReference>
<dbReference type="PANTHER" id="PTHR42973:SF53">
    <property type="entry name" value="FAD-BINDING PCMH-TYPE DOMAIN-CONTAINING PROTEIN-RELATED"/>
    <property type="match status" value="1"/>
</dbReference>
<dbReference type="PANTHER" id="PTHR42973">
    <property type="entry name" value="BINDING OXIDOREDUCTASE, PUTATIVE (AFU_ORTHOLOGUE AFUA_1G17690)-RELATED"/>
    <property type="match status" value="1"/>
</dbReference>
<dbReference type="GO" id="GO:0016491">
    <property type="term" value="F:oxidoreductase activity"/>
    <property type="evidence" value="ECO:0007669"/>
    <property type="project" value="UniProtKB-KW"/>
</dbReference>
<evidence type="ECO:0000313" key="7">
    <source>
        <dbReference type="EMBL" id="KAF3808468.1"/>
    </source>
</evidence>
<gene>
    <name evidence="7" type="ORF">GCG54_00006328</name>
</gene>
<keyword evidence="4" id="KW-0560">Oxidoreductase</keyword>
<feature type="chain" id="PRO_5033986005" evidence="5">
    <location>
        <begin position="20"/>
        <end position="549"/>
    </location>
</feature>
<reference evidence="7" key="1">
    <citation type="journal article" date="2020" name="Phytopathology">
        <title>Genome sequence and comparative analysis of Colletotrichum gloeosporioides isolated from Liriodendron leaves.</title>
        <authorList>
            <person name="Fu F.F."/>
            <person name="Hao Z."/>
            <person name="Wang P."/>
            <person name="Lu Y."/>
            <person name="Xue L.J."/>
            <person name="Wei G."/>
            <person name="Tian Y."/>
            <person name="Baishi H."/>
            <person name="Xu H."/>
            <person name="Shi J."/>
            <person name="Cheng T."/>
            <person name="Wang G."/>
            <person name="Yi Y."/>
            <person name="Chen J."/>
        </authorList>
    </citation>
    <scope>NUCLEOTIDE SEQUENCE</scope>
    <source>
        <strain evidence="7">Lc1</strain>
    </source>
</reference>
<proteinExistence type="inferred from homology"/>
<evidence type="ECO:0000259" key="6">
    <source>
        <dbReference type="PROSITE" id="PS51387"/>
    </source>
</evidence>
<dbReference type="InterPro" id="IPR006094">
    <property type="entry name" value="Oxid_FAD_bind_N"/>
</dbReference>
<feature type="domain" description="FAD-binding PCMH-type" evidence="6">
    <location>
        <begin position="88"/>
        <end position="283"/>
    </location>
</feature>
<evidence type="ECO:0000256" key="3">
    <source>
        <dbReference type="ARBA" id="ARBA00022827"/>
    </source>
</evidence>
<accession>A0A8H4CQU2</accession>
<organism evidence="7 8">
    <name type="scientific">Colletotrichum gloeosporioides</name>
    <name type="common">Anthracnose fungus</name>
    <name type="synonym">Glomerella cingulata</name>
    <dbReference type="NCBI Taxonomy" id="474922"/>
    <lineage>
        <taxon>Eukaryota</taxon>
        <taxon>Fungi</taxon>
        <taxon>Dikarya</taxon>
        <taxon>Ascomycota</taxon>
        <taxon>Pezizomycotina</taxon>
        <taxon>Sordariomycetes</taxon>
        <taxon>Hypocreomycetidae</taxon>
        <taxon>Glomerellales</taxon>
        <taxon>Glomerellaceae</taxon>
        <taxon>Colletotrichum</taxon>
        <taxon>Colletotrichum gloeosporioides species complex</taxon>
    </lineage>
</organism>
<comment type="similarity">
    <text evidence="1">Belongs to the oxygen-dependent FAD-linked oxidoreductase family.</text>
</comment>
<evidence type="ECO:0000313" key="8">
    <source>
        <dbReference type="Proteomes" id="UP000613401"/>
    </source>
</evidence>
<dbReference type="PROSITE" id="PS51387">
    <property type="entry name" value="FAD_PCMH"/>
    <property type="match status" value="1"/>
</dbReference>
<dbReference type="InterPro" id="IPR036318">
    <property type="entry name" value="FAD-bd_PCMH-like_sf"/>
</dbReference>